<reference evidence="5 6" key="1">
    <citation type="submission" date="2023-12" db="EMBL/GenBank/DDBJ databases">
        <title>A high-quality genome assembly for Dillenia turbinata (Dilleniales).</title>
        <authorList>
            <person name="Chanderbali A."/>
        </authorList>
    </citation>
    <scope>NUCLEOTIDE SEQUENCE [LARGE SCALE GENOMIC DNA]</scope>
    <source>
        <strain evidence="5">LSX21</strain>
        <tissue evidence="5">Leaf</tissue>
    </source>
</reference>
<dbReference type="Gene3D" id="3.30.1370.10">
    <property type="entry name" value="K Homology domain, type 1"/>
    <property type="match status" value="1"/>
</dbReference>
<dbReference type="GO" id="GO:0003723">
    <property type="term" value="F:RNA binding"/>
    <property type="evidence" value="ECO:0007669"/>
    <property type="project" value="UniProtKB-UniRule"/>
</dbReference>
<feature type="compositionally biased region" description="Low complexity" evidence="3">
    <location>
        <begin position="59"/>
        <end position="71"/>
    </location>
</feature>
<keyword evidence="2" id="KW-0694">RNA-binding</keyword>
<dbReference type="PANTHER" id="PTHR10288">
    <property type="entry name" value="KH DOMAIN CONTAINING RNA BINDING PROTEIN"/>
    <property type="match status" value="1"/>
</dbReference>
<protein>
    <submittedName>
        <fullName evidence="5">K Homology domain, type 1</fullName>
    </submittedName>
</protein>
<sequence length="238" mass="25525">MIVIGSLQCVQDALFHITSRLRETIFPAKPPPPNVNGPPYLHPFPEMPPPMFRPRHDPSSPSHYPSPVGHPHSIDRITGQPVDNQPPFSHGIDRFGPSNSNRGPYPYSSDRPVNGPYYDNPSSPRMWSSQAISSMNPRGVAEAGSGLASRSGPPGSRSQPAGASTNVEIVVPQILLTHIYGENNSNISQIRQISGAKVTINDPKPGATEGVVIVSGTPDQIRAAQSLIHAFILAGKTQ</sequence>
<feature type="compositionally biased region" description="Polar residues" evidence="3">
    <location>
        <begin position="120"/>
        <end position="136"/>
    </location>
</feature>
<evidence type="ECO:0000256" key="2">
    <source>
        <dbReference type="PROSITE-ProRule" id="PRU00117"/>
    </source>
</evidence>
<feature type="region of interest" description="Disordered" evidence="3">
    <location>
        <begin position="46"/>
        <end position="164"/>
    </location>
</feature>
<dbReference type="PROSITE" id="PS50084">
    <property type="entry name" value="KH_TYPE_1"/>
    <property type="match status" value="1"/>
</dbReference>
<evidence type="ECO:0000259" key="4">
    <source>
        <dbReference type="SMART" id="SM00322"/>
    </source>
</evidence>
<keyword evidence="1" id="KW-0677">Repeat</keyword>
<evidence type="ECO:0000256" key="1">
    <source>
        <dbReference type="ARBA" id="ARBA00022737"/>
    </source>
</evidence>
<evidence type="ECO:0000256" key="3">
    <source>
        <dbReference type="SAM" id="MobiDB-lite"/>
    </source>
</evidence>
<dbReference type="EMBL" id="JBAMMX010000028">
    <property type="protein sequence ID" value="KAK6911132.1"/>
    <property type="molecule type" value="Genomic_DNA"/>
</dbReference>
<dbReference type="InterPro" id="IPR036612">
    <property type="entry name" value="KH_dom_type_1_sf"/>
</dbReference>
<accession>A0AAN8YSJ6</accession>
<feature type="domain" description="K Homology" evidence="4">
    <location>
        <begin position="163"/>
        <end position="233"/>
    </location>
</feature>
<dbReference type="Proteomes" id="UP001370490">
    <property type="component" value="Unassembled WGS sequence"/>
</dbReference>
<dbReference type="SMART" id="SM00322">
    <property type="entry name" value="KH"/>
    <property type="match status" value="1"/>
</dbReference>
<evidence type="ECO:0000313" key="6">
    <source>
        <dbReference type="Proteomes" id="UP001370490"/>
    </source>
</evidence>
<dbReference type="AlphaFoldDB" id="A0AAN8YSJ6"/>
<keyword evidence="6" id="KW-1185">Reference proteome</keyword>
<dbReference type="SUPFAM" id="SSF54791">
    <property type="entry name" value="Eukaryotic type KH-domain (KH-domain type I)"/>
    <property type="match status" value="1"/>
</dbReference>
<name>A0AAN8YSJ6_9MAGN</name>
<dbReference type="CDD" id="cd22462">
    <property type="entry name" value="KH-I_HEN4_like_rpt5"/>
    <property type="match status" value="1"/>
</dbReference>
<gene>
    <name evidence="5" type="ORF">RJ641_023225</name>
</gene>
<dbReference type="InterPro" id="IPR004087">
    <property type="entry name" value="KH_dom"/>
</dbReference>
<evidence type="ECO:0000313" key="5">
    <source>
        <dbReference type="EMBL" id="KAK6911132.1"/>
    </source>
</evidence>
<dbReference type="Pfam" id="PF00013">
    <property type="entry name" value="KH_1"/>
    <property type="match status" value="1"/>
</dbReference>
<feature type="compositionally biased region" description="Low complexity" evidence="3">
    <location>
        <begin position="143"/>
        <end position="164"/>
    </location>
</feature>
<organism evidence="5 6">
    <name type="scientific">Dillenia turbinata</name>
    <dbReference type="NCBI Taxonomy" id="194707"/>
    <lineage>
        <taxon>Eukaryota</taxon>
        <taxon>Viridiplantae</taxon>
        <taxon>Streptophyta</taxon>
        <taxon>Embryophyta</taxon>
        <taxon>Tracheophyta</taxon>
        <taxon>Spermatophyta</taxon>
        <taxon>Magnoliopsida</taxon>
        <taxon>eudicotyledons</taxon>
        <taxon>Gunneridae</taxon>
        <taxon>Pentapetalae</taxon>
        <taxon>Dilleniales</taxon>
        <taxon>Dilleniaceae</taxon>
        <taxon>Dillenia</taxon>
    </lineage>
</organism>
<dbReference type="InterPro" id="IPR004088">
    <property type="entry name" value="KH_dom_type_1"/>
</dbReference>
<comment type="caution">
    <text evidence="5">The sequence shown here is derived from an EMBL/GenBank/DDBJ whole genome shotgun (WGS) entry which is preliminary data.</text>
</comment>
<proteinExistence type="predicted"/>